<reference evidence="12 13" key="1">
    <citation type="submission" date="2015-12" db="EMBL/GenBank/DDBJ databases">
        <title>Genome comparisons provide insights into the role of secondary metabolites in the pathogenic phase of the Photorhabdus life cycle.</title>
        <authorList>
            <person name="Tobias N.J."/>
            <person name="Mishra B."/>
            <person name="Gupta D.K."/>
            <person name="Thines M."/>
            <person name="Stinear T.P."/>
            <person name="Bode H.B."/>
        </authorList>
    </citation>
    <scope>NUCLEOTIDE SEQUENCE [LARGE SCALE GENOMIC DNA]</scope>
    <source>
        <strain evidence="12 13">PB68.1</strain>
    </source>
</reference>
<feature type="domain" description="Major facilitator superfamily (MFS) profile" evidence="11">
    <location>
        <begin position="4"/>
        <end position="390"/>
    </location>
</feature>
<dbReference type="PANTHER" id="PTHR23502:SF70">
    <property type="entry name" value="BCR_CFLA FAMILY EFFLUX TRANSPORTER"/>
    <property type="match status" value="1"/>
</dbReference>
<feature type="transmembrane region" description="Helical" evidence="10">
    <location>
        <begin position="340"/>
        <end position="362"/>
    </location>
</feature>
<dbReference type="InterPro" id="IPR020846">
    <property type="entry name" value="MFS_dom"/>
</dbReference>
<dbReference type="Proteomes" id="UP000093476">
    <property type="component" value="Unassembled WGS sequence"/>
</dbReference>
<evidence type="ECO:0000256" key="1">
    <source>
        <dbReference type="ARBA" id="ARBA00003279"/>
    </source>
</evidence>
<dbReference type="EMBL" id="LOMY01000092">
    <property type="protein sequence ID" value="OCQ52160.1"/>
    <property type="molecule type" value="Genomic_DNA"/>
</dbReference>
<keyword evidence="13" id="KW-1185">Reference proteome</keyword>
<accession>A0A1C0U2I5</accession>
<organism evidence="12 13">
    <name type="scientific">Photorhabdus australis subsp. thailandensis</name>
    <dbReference type="NCBI Taxonomy" id="2805096"/>
    <lineage>
        <taxon>Bacteria</taxon>
        <taxon>Pseudomonadati</taxon>
        <taxon>Pseudomonadota</taxon>
        <taxon>Gammaproteobacteria</taxon>
        <taxon>Enterobacterales</taxon>
        <taxon>Morganellaceae</taxon>
        <taxon>Photorhabdus</taxon>
    </lineage>
</organism>
<dbReference type="InterPro" id="IPR001958">
    <property type="entry name" value="Tet-R_TetA/multi-R_MdtG-like"/>
</dbReference>
<feature type="transmembrane region" description="Helical" evidence="10">
    <location>
        <begin position="93"/>
        <end position="116"/>
    </location>
</feature>
<evidence type="ECO:0000256" key="7">
    <source>
        <dbReference type="ARBA" id="ARBA00022692"/>
    </source>
</evidence>
<dbReference type="PROSITE" id="PS00216">
    <property type="entry name" value="SUGAR_TRANSPORT_1"/>
    <property type="match status" value="1"/>
</dbReference>
<keyword evidence="10" id="KW-0997">Cell inner membrane</keyword>
<evidence type="ECO:0000256" key="10">
    <source>
        <dbReference type="RuleBase" id="RU365088"/>
    </source>
</evidence>
<feature type="transmembrane region" description="Helical" evidence="10">
    <location>
        <begin position="160"/>
        <end position="178"/>
    </location>
</feature>
<dbReference type="Gene3D" id="1.20.1720.10">
    <property type="entry name" value="Multidrug resistance protein D"/>
    <property type="match status" value="1"/>
</dbReference>
<comment type="similarity">
    <text evidence="4">Belongs to the major facilitator superfamily. TCR/Tet family.</text>
</comment>
<keyword evidence="5 10" id="KW-0813">Transport</keyword>
<feature type="transmembrane region" description="Helical" evidence="10">
    <location>
        <begin position="70"/>
        <end position="87"/>
    </location>
</feature>
<dbReference type="PRINTS" id="PR01035">
    <property type="entry name" value="TCRTETA"/>
</dbReference>
<evidence type="ECO:0000313" key="12">
    <source>
        <dbReference type="EMBL" id="OCQ52160.1"/>
    </source>
</evidence>
<dbReference type="PANTHER" id="PTHR23502">
    <property type="entry name" value="MAJOR FACILITATOR SUPERFAMILY"/>
    <property type="match status" value="1"/>
</dbReference>
<evidence type="ECO:0000259" key="11">
    <source>
        <dbReference type="PROSITE" id="PS50850"/>
    </source>
</evidence>
<evidence type="ECO:0000256" key="9">
    <source>
        <dbReference type="ARBA" id="ARBA00023136"/>
    </source>
</evidence>
<dbReference type="AlphaFoldDB" id="A0A1C0U2I5"/>
<evidence type="ECO:0000256" key="4">
    <source>
        <dbReference type="ARBA" id="ARBA00007520"/>
    </source>
</evidence>
<evidence type="ECO:0000313" key="13">
    <source>
        <dbReference type="Proteomes" id="UP000093476"/>
    </source>
</evidence>
<comment type="similarity">
    <text evidence="3 10">Belongs to the major facilitator superfamily. Bcr/CmlA family.</text>
</comment>
<dbReference type="InterPro" id="IPR005829">
    <property type="entry name" value="Sugar_transporter_CS"/>
</dbReference>
<dbReference type="SUPFAM" id="SSF103473">
    <property type="entry name" value="MFS general substrate transporter"/>
    <property type="match status" value="1"/>
</dbReference>
<dbReference type="RefSeq" id="WP_065823572.1">
    <property type="nucleotide sequence ID" value="NZ_CAWMQZ010000092.1"/>
</dbReference>
<dbReference type="Pfam" id="PF07690">
    <property type="entry name" value="MFS_1"/>
    <property type="match status" value="1"/>
</dbReference>
<dbReference type="PROSITE" id="PS50850">
    <property type="entry name" value="MFS"/>
    <property type="match status" value="1"/>
</dbReference>
<feature type="transmembrane region" description="Helical" evidence="10">
    <location>
        <begin position="128"/>
        <end position="154"/>
    </location>
</feature>
<dbReference type="InterPro" id="IPR004812">
    <property type="entry name" value="Efflux_drug-R_Bcr/CmlA"/>
</dbReference>
<proteinExistence type="inferred from homology"/>
<dbReference type="NCBIfam" id="TIGR00710">
    <property type="entry name" value="efflux_Bcr_CflA"/>
    <property type="match status" value="1"/>
</dbReference>
<dbReference type="STRING" id="286156.Ppb6_02667"/>
<comment type="caution">
    <text evidence="10">Lacks conserved residue(s) required for the propagation of feature annotation.</text>
</comment>
<dbReference type="GO" id="GO:0005886">
    <property type="term" value="C:plasma membrane"/>
    <property type="evidence" value="ECO:0007669"/>
    <property type="project" value="UniProtKB-SubCell"/>
</dbReference>
<comment type="subcellular location">
    <subcellularLocation>
        <location evidence="10">Cell inner membrane</location>
        <topology evidence="10">Multi-pass membrane protein</topology>
    </subcellularLocation>
    <subcellularLocation>
        <location evidence="2">Cell membrane</location>
        <topology evidence="2">Multi-pass membrane protein</topology>
    </subcellularLocation>
</comment>
<dbReference type="GO" id="GO:0042910">
    <property type="term" value="F:xenobiotic transmembrane transporter activity"/>
    <property type="evidence" value="ECO:0007669"/>
    <property type="project" value="InterPro"/>
</dbReference>
<sequence length="398" mass="42867">MRNYILLLLSLVLFGPLGIDLFLPTIPAIAEDFQVNNEVIQSTISLFLLIMGLGQLIAGPLVDKFGRRPVALVGITLYILGSAIAALSTNSEIFITARIIQGCAVCCTSVVCISGVRDRLNGDEAAKAYGFLNSTLNIVPALAPLLGGLLAEIFNWRAPFWSLVCYSVIVLLIIATWLPETRPTNTKQIHGLPLKQYYQILSNARFMHFALVNAVVMGIVITYVSFAPTVLMTEGHISPLIFSLIFGGNGLWTMIAFLIANKIIHRTGRPFCLLLGSILIALGSLSLFSGIYLLPNVASQHWLSYMLPVAFACAGLAFVMGPATSYALEPYSDEAGIASALVGFIQMVIGSIISLIAMVLPFSPKQSLMLVMLLGAMLVLSARSLSRSLKGQIVSLES</sequence>
<feature type="transmembrane region" description="Helical" evidence="10">
    <location>
        <begin position="237"/>
        <end position="259"/>
    </location>
</feature>
<evidence type="ECO:0000256" key="3">
    <source>
        <dbReference type="ARBA" id="ARBA00006236"/>
    </source>
</evidence>
<dbReference type="CDD" id="cd17320">
    <property type="entry name" value="MFS_MdfA_MDR_like"/>
    <property type="match status" value="1"/>
</dbReference>
<gene>
    <name evidence="12" type="primary">mdtL</name>
    <name evidence="12" type="ORF">Ppb6_02667</name>
</gene>
<keyword evidence="6" id="KW-1003">Cell membrane</keyword>
<keyword evidence="8 10" id="KW-1133">Transmembrane helix</keyword>
<feature type="transmembrane region" description="Helical" evidence="10">
    <location>
        <begin position="271"/>
        <end position="293"/>
    </location>
</feature>
<feature type="transmembrane region" description="Helical" evidence="10">
    <location>
        <begin position="40"/>
        <end position="58"/>
    </location>
</feature>
<dbReference type="PATRIC" id="fig|286156.4.peg.3015"/>
<comment type="function">
    <text evidence="1">Resistance to tetracycline by an active tetracycline efflux. This is an energy-dependent process that decreases the accumulation of the antibiotic in whole cells. This protein functions as a metal-tetracycline/H(+) antiporter.</text>
</comment>
<dbReference type="GO" id="GO:1990961">
    <property type="term" value="P:xenobiotic detoxification by transmembrane export across the plasma membrane"/>
    <property type="evidence" value="ECO:0007669"/>
    <property type="project" value="InterPro"/>
</dbReference>
<name>A0A1C0U2I5_9GAMM</name>
<keyword evidence="7 10" id="KW-0812">Transmembrane</keyword>
<dbReference type="InterPro" id="IPR011701">
    <property type="entry name" value="MFS"/>
</dbReference>
<protein>
    <recommendedName>
        <fullName evidence="10">Bcr/CflA family efflux transporter</fullName>
    </recommendedName>
</protein>
<feature type="transmembrane region" description="Helical" evidence="10">
    <location>
        <begin position="368"/>
        <end position="385"/>
    </location>
</feature>
<keyword evidence="9 10" id="KW-0472">Membrane</keyword>
<dbReference type="InterPro" id="IPR036259">
    <property type="entry name" value="MFS_trans_sf"/>
</dbReference>
<evidence type="ECO:0000256" key="6">
    <source>
        <dbReference type="ARBA" id="ARBA00022475"/>
    </source>
</evidence>
<feature type="transmembrane region" description="Helical" evidence="10">
    <location>
        <begin position="209"/>
        <end position="231"/>
    </location>
</feature>
<evidence type="ECO:0000256" key="8">
    <source>
        <dbReference type="ARBA" id="ARBA00022989"/>
    </source>
</evidence>
<evidence type="ECO:0000256" key="5">
    <source>
        <dbReference type="ARBA" id="ARBA00022448"/>
    </source>
</evidence>
<evidence type="ECO:0000256" key="2">
    <source>
        <dbReference type="ARBA" id="ARBA00004651"/>
    </source>
</evidence>
<comment type="caution">
    <text evidence="12">The sequence shown here is derived from an EMBL/GenBank/DDBJ whole genome shotgun (WGS) entry which is preliminary data.</text>
</comment>
<feature type="transmembrane region" description="Helical" evidence="10">
    <location>
        <begin position="305"/>
        <end position="328"/>
    </location>
</feature>